<dbReference type="Pfam" id="PF07238">
    <property type="entry name" value="PilZ"/>
    <property type="match status" value="1"/>
</dbReference>
<sequence>MTTERRKYIRPESLHLLDYLIIDAQGRLGEYAMARTLNVSKGGMLIETHIPLAKGQQVMITLGLHEQLVDVMGTVIYTTDKTGLHYSGVEFLHVSDHDKQVLDSYITAFQQQYPADTTPYPMEKD</sequence>
<accession>A0A7T5VBF6</accession>
<proteinExistence type="predicted"/>
<dbReference type="Proteomes" id="UP000596092">
    <property type="component" value="Chromosome"/>
</dbReference>
<reference evidence="2 3" key="1">
    <citation type="submission" date="2020-05" db="EMBL/GenBank/DDBJ databases">
        <title>Complete genome of Desulfobulbus oligotrophicus.</title>
        <authorList>
            <person name="Podar M."/>
        </authorList>
    </citation>
    <scope>NUCLEOTIDE SEQUENCE [LARGE SCALE GENOMIC DNA]</scope>
    <source>
        <strain evidence="2 3">Prop6</strain>
    </source>
</reference>
<dbReference type="AlphaFoldDB" id="A0A7T5VBF6"/>
<dbReference type="KEGG" id="dog:HP555_02430"/>
<dbReference type="GO" id="GO:0035438">
    <property type="term" value="F:cyclic-di-GMP binding"/>
    <property type="evidence" value="ECO:0007669"/>
    <property type="project" value="InterPro"/>
</dbReference>
<evidence type="ECO:0000313" key="2">
    <source>
        <dbReference type="EMBL" id="QQG64798.1"/>
    </source>
</evidence>
<dbReference type="InterPro" id="IPR009875">
    <property type="entry name" value="PilZ_domain"/>
</dbReference>
<evidence type="ECO:0000259" key="1">
    <source>
        <dbReference type="Pfam" id="PF07238"/>
    </source>
</evidence>
<keyword evidence="3" id="KW-1185">Reference proteome</keyword>
<dbReference type="RefSeq" id="WP_199263630.1">
    <property type="nucleotide sequence ID" value="NZ_CP054140.1"/>
</dbReference>
<dbReference type="Gene3D" id="2.40.10.220">
    <property type="entry name" value="predicted glycosyltransferase like domains"/>
    <property type="match status" value="1"/>
</dbReference>
<dbReference type="SUPFAM" id="SSF141371">
    <property type="entry name" value="PilZ domain-like"/>
    <property type="match status" value="1"/>
</dbReference>
<dbReference type="EMBL" id="CP054140">
    <property type="protein sequence ID" value="QQG64798.1"/>
    <property type="molecule type" value="Genomic_DNA"/>
</dbReference>
<evidence type="ECO:0000313" key="3">
    <source>
        <dbReference type="Proteomes" id="UP000596092"/>
    </source>
</evidence>
<organism evidence="2 3">
    <name type="scientific">Desulfobulbus oligotrophicus</name>
    <dbReference type="NCBI Taxonomy" id="1909699"/>
    <lineage>
        <taxon>Bacteria</taxon>
        <taxon>Pseudomonadati</taxon>
        <taxon>Thermodesulfobacteriota</taxon>
        <taxon>Desulfobulbia</taxon>
        <taxon>Desulfobulbales</taxon>
        <taxon>Desulfobulbaceae</taxon>
        <taxon>Desulfobulbus</taxon>
    </lineage>
</organism>
<feature type="domain" description="PilZ" evidence="1">
    <location>
        <begin position="4"/>
        <end position="107"/>
    </location>
</feature>
<name>A0A7T5VBF6_9BACT</name>
<protein>
    <submittedName>
        <fullName evidence="2">PilZ domain-containing protein</fullName>
    </submittedName>
</protein>
<gene>
    <name evidence="2" type="ORF">HP555_02430</name>
</gene>